<reference evidence="1 2" key="1">
    <citation type="journal article" date="2020" name="Microbiol. Res.">
        <title>Flavobacterium pokkalii sp. nov., a novel plant growth promoting native rhizobacteria isolated from pokkali rice grown in coastal saline affected agricultural regions of southern India, Kerala.</title>
        <authorList>
            <person name="Menon R.R."/>
            <person name="Kumari S."/>
            <person name="Viver T."/>
            <person name="Rameshkumar N."/>
        </authorList>
    </citation>
    <scope>NUCLEOTIDE SEQUENCE [LARGE SCALE GENOMIC DNA]</scope>
    <source>
        <strain evidence="1 2">L1I52</strain>
    </source>
</reference>
<dbReference type="RefSeq" id="WP_188219277.1">
    <property type="nucleotide sequence ID" value="NZ_NASZ01000001.1"/>
</dbReference>
<proteinExistence type="predicted"/>
<accession>A0ABR7UL92</accession>
<keyword evidence="2" id="KW-1185">Reference proteome</keyword>
<protein>
    <recommendedName>
        <fullName evidence="3">Antitoxin SocA-like Panacea domain-containing protein</fullName>
    </recommendedName>
</protein>
<gene>
    <name evidence="1" type="ORF">B6A10_00440</name>
</gene>
<dbReference type="EMBL" id="NASZ01000001">
    <property type="protein sequence ID" value="MBD0723641.1"/>
    <property type="molecule type" value="Genomic_DNA"/>
</dbReference>
<sequence length="180" mass="20561">MATEISKIKAFEYLTIRLIEWFNESVDSSIDNDISTLKALKLLFFVSSVGTVKDSMGTLLDSPFNNFVAMPYGHVESDIYSAMKQGKIKNIKIDNSKTVIVNLGSILELSDEIKKQIDNAIETLKVANYKLINLSSFELVELSHRWFSWKKNYQIALKNNAFMSAIQVNEIKSEDKFYQL</sequence>
<evidence type="ECO:0000313" key="2">
    <source>
        <dbReference type="Proteomes" id="UP000661715"/>
    </source>
</evidence>
<evidence type="ECO:0000313" key="1">
    <source>
        <dbReference type="EMBL" id="MBD0723641.1"/>
    </source>
</evidence>
<dbReference type="Proteomes" id="UP000661715">
    <property type="component" value="Unassembled WGS sequence"/>
</dbReference>
<organism evidence="1 2">
    <name type="scientific">Flavobacterium pokkalii</name>
    <dbReference type="NCBI Taxonomy" id="1940408"/>
    <lineage>
        <taxon>Bacteria</taxon>
        <taxon>Pseudomonadati</taxon>
        <taxon>Bacteroidota</taxon>
        <taxon>Flavobacteriia</taxon>
        <taxon>Flavobacteriales</taxon>
        <taxon>Flavobacteriaceae</taxon>
        <taxon>Flavobacterium</taxon>
    </lineage>
</organism>
<comment type="caution">
    <text evidence="1">The sequence shown here is derived from an EMBL/GenBank/DDBJ whole genome shotgun (WGS) entry which is preliminary data.</text>
</comment>
<name>A0ABR7UL92_9FLAO</name>
<evidence type="ECO:0008006" key="3">
    <source>
        <dbReference type="Google" id="ProtNLM"/>
    </source>
</evidence>